<dbReference type="Proteomes" id="UP001165145">
    <property type="component" value="Unassembled WGS sequence"/>
</dbReference>
<evidence type="ECO:0000313" key="2">
    <source>
        <dbReference type="Proteomes" id="UP001165145"/>
    </source>
</evidence>
<reference evidence="1" key="1">
    <citation type="submission" date="2023-02" db="EMBL/GenBank/DDBJ databases">
        <title>Pectobacterium carotovorum subsp. carotovorum NBRC 12380.</title>
        <authorList>
            <person name="Ichikawa N."/>
            <person name="Sato H."/>
            <person name="Tonouchi N."/>
        </authorList>
    </citation>
    <scope>NUCLEOTIDE SEQUENCE</scope>
    <source>
        <strain evidence="1">NBRC 12380</strain>
    </source>
</reference>
<comment type="caution">
    <text evidence="1">The sequence shown here is derived from an EMBL/GenBank/DDBJ whole genome shotgun (WGS) entry which is preliminary data.</text>
</comment>
<proteinExistence type="predicted"/>
<gene>
    <name evidence="1" type="ORF">Pcaca03_08680</name>
</gene>
<sequence>MTSRENCGYSSRTIFAAWVQGNFRIAAGCFWNTLDEFESAVDESYSCEAAETYKQAARDCVAELTVKLNKAGE</sequence>
<protein>
    <submittedName>
        <fullName evidence="1">Uncharacterized protein</fullName>
    </submittedName>
</protein>
<dbReference type="AlphaFoldDB" id="A0AAI9KZR5"/>
<organism evidence="1 2">
    <name type="scientific">Pectobacterium carotovorum subsp. carotovorum</name>
    <name type="common">Erwinia carotovora subsp. carotovora</name>
    <dbReference type="NCBI Taxonomy" id="555"/>
    <lineage>
        <taxon>Bacteria</taxon>
        <taxon>Pseudomonadati</taxon>
        <taxon>Pseudomonadota</taxon>
        <taxon>Gammaproteobacteria</taxon>
        <taxon>Enterobacterales</taxon>
        <taxon>Pectobacteriaceae</taxon>
        <taxon>Pectobacterium</taxon>
    </lineage>
</organism>
<name>A0AAI9KZR5_PECCC</name>
<accession>A0AAI9KZR5</accession>
<evidence type="ECO:0000313" key="1">
    <source>
        <dbReference type="EMBL" id="GLV68424.1"/>
    </source>
</evidence>
<dbReference type="EMBL" id="BSRL01000001">
    <property type="protein sequence ID" value="GLV68424.1"/>
    <property type="molecule type" value="Genomic_DNA"/>
</dbReference>